<evidence type="ECO:0000313" key="2">
    <source>
        <dbReference type="Proteomes" id="UP000184406"/>
    </source>
</evidence>
<name>A0A1M5GV80_9FLAO</name>
<proteinExistence type="predicted"/>
<reference evidence="2" key="1">
    <citation type="submission" date="2016-11" db="EMBL/GenBank/DDBJ databases">
        <authorList>
            <person name="Varghese N."/>
            <person name="Submissions S."/>
        </authorList>
    </citation>
    <scope>NUCLEOTIDE SEQUENCE [LARGE SCALE GENOMIC DNA]</scope>
    <source>
        <strain evidence="2">DSM 17539</strain>
    </source>
</reference>
<accession>A0A1M5GV80</accession>
<keyword evidence="2" id="KW-1185">Reference proteome</keyword>
<sequence>MFVFDIPINYDLLVLAPISQTHTLFFVGLESKELGVIGSNSELMNMLRIKNIKNK</sequence>
<dbReference type="AlphaFoldDB" id="A0A1M5GV80"/>
<dbReference type="Proteomes" id="UP000184406">
    <property type="component" value="Unassembled WGS sequence"/>
</dbReference>
<evidence type="ECO:0000313" key="1">
    <source>
        <dbReference type="EMBL" id="SHG07603.1"/>
    </source>
</evidence>
<gene>
    <name evidence="1" type="ORF">SAMN03080594_11236</name>
</gene>
<organism evidence="1 2">
    <name type="scientific">Arenibacter palladensis</name>
    <dbReference type="NCBI Taxonomy" id="237373"/>
    <lineage>
        <taxon>Bacteria</taxon>
        <taxon>Pseudomonadati</taxon>
        <taxon>Bacteroidota</taxon>
        <taxon>Flavobacteriia</taxon>
        <taxon>Flavobacteriales</taxon>
        <taxon>Flavobacteriaceae</taxon>
        <taxon>Arenibacter</taxon>
    </lineage>
</organism>
<protein>
    <submittedName>
        <fullName evidence="1">Uncharacterized protein</fullName>
    </submittedName>
</protein>
<dbReference type="EMBL" id="FQUX01000012">
    <property type="protein sequence ID" value="SHG07603.1"/>
    <property type="molecule type" value="Genomic_DNA"/>
</dbReference>